<evidence type="ECO:0000256" key="13">
    <source>
        <dbReference type="ARBA" id="ARBA00029823"/>
    </source>
</evidence>
<evidence type="ECO:0000259" key="22">
    <source>
        <dbReference type="Pfam" id="PF22689"/>
    </source>
</evidence>
<dbReference type="Gene3D" id="3.90.650.10">
    <property type="entry name" value="PurM-like C-terminal domain"/>
    <property type="match status" value="2"/>
</dbReference>
<evidence type="ECO:0000259" key="21">
    <source>
        <dbReference type="Pfam" id="PF18076"/>
    </source>
</evidence>
<dbReference type="CDD" id="cd02203">
    <property type="entry name" value="PurL_repeat1"/>
    <property type="match status" value="1"/>
</dbReference>
<gene>
    <name evidence="23" type="ORF">AMORRO_LOCUS9647</name>
</gene>
<dbReference type="EMBL" id="CAJVPV010009653">
    <property type="protein sequence ID" value="CAG8643929.1"/>
    <property type="molecule type" value="Genomic_DNA"/>
</dbReference>
<dbReference type="Gene3D" id="3.30.1330.10">
    <property type="entry name" value="PurM-like, N-terminal domain"/>
    <property type="match status" value="2"/>
</dbReference>
<keyword evidence="7" id="KW-0479">Metal-binding</keyword>
<dbReference type="GO" id="GO:0006189">
    <property type="term" value="P:'de novo' IMP biosynthetic process"/>
    <property type="evidence" value="ECO:0007669"/>
    <property type="project" value="InterPro"/>
</dbReference>
<dbReference type="InterPro" id="IPR036676">
    <property type="entry name" value="PurM-like_C_sf"/>
</dbReference>
<feature type="region of interest" description="Disordered" evidence="18">
    <location>
        <begin position="351"/>
        <end position="377"/>
    </location>
</feature>
<evidence type="ECO:0000256" key="10">
    <source>
        <dbReference type="ARBA" id="ARBA00022840"/>
    </source>
</evidence>
<dbReference type="CDD" id="cd01740">
    <property type="entry name" value="GATase1_FGAR_AT"/>
    <property type="match status" value="1"/>
</dbReference>
<dbReference type="EC" id="6.3.5.3" evidence="4"/>
<keyword evidence="10" id="KW-0067">ATP-binding</keyword>
<dbReference type="SUPFAM" id="SSF56042">
    <property type="entry name" value="PurM C-terminal domain-like"/>
    <property type="match status" value="2"/>
</dbReference>
<dbReference type="SUPFAM" id="SSF109736">
    <property type="entry name" value="FGAM synthase PurL, linker domain"/>
    <property type="match status" value="1"/>
</dbReference>
<dbReference type="Pfam" id="PF13507">
    <property type="entry name" value="GATase_5"/>
    <property type="match status" value="1"/>
</dbReference>
<evidence type="ECO:0000256" key="16">
    <source>
        <dbReference type="ARBA" id="ARBA00057317"/>
    </source>
</evidence>
<keyword evidence="12" id="KW-0315">Glutamine amidotransferase</keyword>
<dbReference type="FunFam" id="3.30.1330.10:FF:000005">
    <property type="entry name" value="Phosphoribosylformylglycinamidine synthase"/>
    <property type="match status" value="1"/>
</dbReference>
<evidence type="ECO:0000256" key="14">
    <source>
        <dbReference type="ARBA" id="ARBA00032632"/>
    </source>
</evidence>
<comment type="similarity">
    <text evidence="3">In the N-terminal section; belongs to the FGAMS family.</text>
</comment>
<dbReference type="GO" id="GO:0004642">
    <property type="term" value="F:phosphoribosylformylglycinamidine synthase activity"/>
    <property type="evidence" value="ECO:0007669"/>
    <property type="project" value="UniProtKB-EC"/>
</dbReference>
<dbReference type="OrthoDB" id="6666987at2759"/>
<sequence>MLVLSGNLSLSTFKEKVLLKTIQTHVPEIESVTAVYVHFVQPLNEEASTILSDPESAQRKILDDLLRYGISDNTTEITEQNCADNIEKIKRLLTSPSDSASEPHFFLTIPRPGTISPWSSKATNIAHMCNLEHHVERIERGVAYLLGTKNSIDMRHIISEKFVSFDHHLHDRMTQIIVRHVPASETIFKHGIPASLKSIDLIEHDHLNIAKERLTAWSKKLGLALNDDEIDYLLDAYVSGDSNHCLGRNPTDVELFMFAQVNSEHCRHKIFNADWTIDGERKPHSLFNMIKNTHKTHPERTISAYSDNAAVLQGFRATRFAPDCNNQFEYILCEEDVHIIAKVETHNHPTAVSPFPGAATGSGGEIRDEGSVGQGSKPKAGLTGFSVSNLLIPGFVQPWEVDFGKPYHIASALDIMIEAPLGSAAFNNEFGRPNITGYFRTFIQQVPTSDGKSEIRGYHKPIMIAGGVGSIRPNHVFKKRITPGAHLFVLGGPAMLIGLGGGAASSMASGSSTVSLDFASVQRDNAEMQRRCQQVIDACTSLGDANPIQSIHDVGAGGLSNALPEIVHDSELGCTIRLRDIPNADPSMSPMEIWCNEAQERYVLAVAPENIKIFEDICARERCIYADVGVTTENQNLILQDSLLNFTPINIPMSILFGKPPKMSRKTKTVEPTCIPFDTSLKTYLNIDNQSDILRDAVFRIIRLPTVASKSFLITIGDRSITGLVARDQMIGPWQVPVADVAVTMSSYGVGIVTGEAMAMGERTPIALISQAASARMAVAEMITNIAAANIESISHIRISANWMCAANHDGEGSGLYEAAKAIGLDLCPALGISIPVGKDSMSMKMKWQEENDIREVTAPLSLIISGFAPVTNVHKTLTPQLRTDTKEKTILVFLDLANGRQRIGGSAITQVYQQVGDEAPDVENTEVIKAFFQGIQAANDFILAYHDRSDGGLFVTIAEMSFAGHVGVNINLESIIQNNDFVRALFNEELGAVIQINEQNLGRVKQIFKESGFPLNQMHNIAEVTNEIQDIVINLGNHELFKISRVELQRMWSETSFRMQSLRDNSVCAQEEFDSILDTNDPGLQYALTYDPSEDVTLPFLKSPESPKPKVAILREQGVNGHTEMAFAFHLAGFSAIDVHMSDIIAGKITLKDFTGLVACGGFSYGDVLGAGSGWAKSVLLHPNSRREFSEFFKDRQDTFALGVCNGCQFMSQLKELIPGTEDWPLFKKNKCEQFESRTSLVEIISKSNNCNPSNNTTASKPSIFLTGMHSSIFPIAVAHGEGRAEFSSEEQLKRLLSKDLVALRYVDNYKKPTEIYPFNPNGSPLGITGVQTPNGRVLAMMPHPERVLLKESLSWYPEDQGKSWGEVGPWLRMFRNARVWV</sequence>
<comment type="catalytic activity">
    <reaction evidence="15">
        <text>N(2)-formyl-N(1)-(5-phospho-beta-D-ribosyl)glycinamide + L-glutamine + ATP + H2O = 2-formamido-N(1)-(5-O-phospho-beta-D-ribosyl)acetamidine + L-glutamate + ADP + phosphate + H(+)</text>
        <dbReference type="Rhea" id="RHEA:17129"/>
        <dbReference type="ChEBI" id="CHEBI:15377"/>
        <dbReference type="ChEBI" id="CHEBI:15378"/>
        <dbReference type="ChEBI" id="CHEBI:29985"/>
        <dbReference type="ChEBI" id="CHEBI:30616"/>
        <dbReference type="ChEBI" id="CHEBI:43474"/>
        <dbReference type="ChEBI" id="CHEBI:58359"/>
        <dbReference type="ChEBI" id="CHEBI:147286"/>
        <dbReference type="ChEBI" id="CHEBI:147287"/>
        <dbReference type="ChEBI" id="CHEBI:456216"/>
        <dbReference type="EC" id="6.3.5.3"/>
    </reaction>
</comment>
<accession>A0A9N9DQQ0</accession>
<organism evidence="23 24">
    <name type="scientific">Acaulospora morrowiae</name>
    <dbReference type="NCBI Taxonomy" id="94023"/>
    <lineage>
        <taxon>Eukaryota</taxon>
        <taxon>Fungi</taxon>
        <taxon>Fungi incertae sedis</taxon>
        <taxon>Mucoromycota</taxon>
        <taxon>Glomeromycotina</taxon>
        <taxon>Glomeromycetes</taxon>
        <taxon>Diversisporales</taxon>
        <taxon>Acaulosporaceae</taxon>
        <taxon>Acaulospora</taxon>
    </lineage>
</organism>
<dbReference type="InterPro" id="IPR055181">
    <property type="entry name" value="FGAR-AT_PurM_N-like"/>
</dbReference>
<dbReference type="Pfam" id="PF18072">
    <property type="entry name" value="FGAR-AT_linker"/>
    <property type="match status" value="1"/>
</dbReference>
<evidence type="ECO:0000313" key="24">
    <source>
        <dbReference type="Proteomes" id="UP000789342"/>
    </source>
</evidence>
<evidence type="ECO:0000259" key="19">
    <source>
        <dbReference type="Pfam" id="PF02769"/>
    </source>
</evidence>
<feature type="non-terminal residue" evidence="23">
    <location>
        <position position="1383"/>
    </location>
</feature>
<dbReference type="Pfam" id="PF02769">
    <property type="entry name" value="AIRS_C"/>
    <property type="match status" value="2"/>
</dbReference>
<evidence type="ECO:0000256" key="3">
    <source>
        <dbReference type="ARBA" id="ARBA00008608"/>
    </source>
</evidence>
<keyword evidence="6" id="KW-0436">Ligase</keyword>
<comment type="subcellular location">
    <subcellularLocation>
        <location evidence="1">Cytoplasm</location>
    </subcellularLocation>
</comment>
<name>A0A9N9DQQ0_9GLOM</name>
<keyword evidence="11" id="KW-0460">Magnesium</keyword>
<evidence type="ECO:0000259" key="20">
    <source>
        <dbReference type="Pfam" id="PF18072"/>
    </source>
</evidence>
<dbReference type="NCBIfam" id="NF003672">
    <property type="entry name" value="PRK05297.1"/>
    <property type="match status" value="1"/>
</dbReference>
<evidence type="ECO:0000256" key="11">
    <source>
        <dbReference type="ARBA" id="ARBA00022842"/>
    </source>
</evidence>
<evidence type="ECO:0000256" key="15">
    <source>
        <dbReference type="ARBA" id="ARBA00052585"/>
    </source>
</evidence>
<protein>
    <recommendedName>
        <fullName evidence="17">Phosphoribosylformylglycinamidine synthase</fullName>
        <ecNumber evidence="4">6.3.5.3</ecNumber>
    </recommendedName>
    <alternativeName>
        <fullName evidence="14">Formylglycinamide ribonucleotide amidotransferase</fullName>
    </alternativeName>
    <alternativeName>
        <fullName evidence="13">Formylglycinamide ribotide amidotransferase</fullName>
    </alternativeName>
</protein>
<dbReference type="SMART" id="SM01211">
    <property type="entry name" value="GATase_5"/>
    <property type="match status" value="1"/>
</dbReference>
<feature type="domain" description="PurM-like C-terminal" evidence="19">
    <location>
        <begin position="483"/>
        <end position="640"/>
    </location>
</feature>
<dbReference type="InterPro" id="IPR010918">
    <property type="entry name" value="PurM-like_C_dom"/>
</dbReference>
<dbReference type="FunFam" id="3.40.50.880:FF:000008">
    <property type="entry name" value="Phosphoribosylformylglycinamidine synthase"/>
    <property type="match status" value="1"/>
</dbReference>
<dbReference type="PROSITE" id="PS51273">
    <property type="entry name" value="GATASE_TYPE_1"/>
    <property type="match status" value="1"/>
</dbReference>
<evidence type="ECO:0000256" key="17">
    <source>
        <dbReference type="ARBA" id="ARBA00071729"/>
    </source>
</evidence>
<feature type="domain" description="Phosphoribosylformylglycinamidine synthase linker" evidence="20">
    <location>
        <begin position="216"/>
        <end position="269"/>
    </location>
</feature>
<evidence type="ECO:0000256" key="7">
    <source>
        <dbReference type="ARBA" id="ARBA00022723"/>
    </source>
</evidence>
<dbReference type="InterPro" id="IPR036921">
    <property type="entry name" value="PurM-like_N_sf"/>
</dbReference>
<evidence type="ECO:0000256" key="2">
    <source>
        <dbReference type="ARBA" id="ARBA00004920"/>
    </source>
</evidence>
<comment type="caution">
    <text evidence="23">The sequence shown here is derived from an EMBL/GenBank/DDBJ whole genome shotgun (WGS) entry which is preliminary data.</text>
</comment>
<dbReference type="InterPro" id="IPR010073">
    <property type="entry name" value="PurL_large"/>
</dbReference>
<dbReference type="Pfam" id="PF18076">
    <property type="entry name" value="FGAR-AT_N"/>
    <property type="match status" value="1"/>
</dbReference>
<dbReference type="GO" id="GO:0005737">
    <property type="term" value="C:cytoplasm"/>
    <property type="evidence" value="ECO:0007669"/>
    <property type="project" value="UniProtKB-SubCell"/>
</dbReference>
<dbReference type="HAMAP" id="MF_00419">
    <property type="entry name" value="PurL_1"/>
    <property type="match status" value="1"/>
</dbReference>
<evidence type="ECO:0000256" key="1">
    <source>
        <dbReference type="ARBA" id="ARBA00004496"/>
    </source>
</evidence>
<dbReference type="InterPro" id="IPR029062">
    <property type="entry name" value="Class_I_gatase-like"/>
</dbReference>
<evidence type="ECO:0000256" key="9">
    <source>
        <dbReference type="ARBA" id="ARBA00022755"/>
    </source>
</evidence>
<reference evidence="23" key="1">
    <citation type="submission" date="2021-06" db="EMBL/GenBank/DDBJ databases">
        <authorList>
            <person name="Kallberg Y."/>
            <person name="Tangrot J."/>
            <person name="Rosling A."/>
        </authorList>
    </citation>
    <scope>NUCLEOTIDE SEQUENCE</scope>
    <source>
        <strain evidence="23">CL551</strain>
    </source>
</reference>
<evidence type="ECO:0000256" key="6">
    <source>
        <dbReference type="ARBA" id="ARBA00022598"/>
    </source>
</evidence>
<feature type="domain" description="Phosphoribosylformylglycinamidine synthase N-terminal" evidence="21">
    <location>
        <begin position="77"/>
        <end position="188"/>
    </location>
</feature>
<evidence type="ECO:0000256" key="18">
    <source>
        <dbReference type="SAM" id="MobiDB-lite"/>
    </source>
</evidence>
<dbReference type="GO" id="GO:0005524">
    <property type="term" value="F:ATP binding"/>
    <property type="evidence" value="ECO:0007669"/>
    <property type="project" value="UniProtKB-KW"/>
</dbReference>
<dbReference type="PANTHER" id="PTHR10099:SF1">
    <property type="entry name" value="PHOSPHORIBOSYLFORMYLGLYCINAMIDINE SYNTHASE"/>
    <property type="match status" value="1"/>
</dbReference>
<comment type="pathway">
    <text evidence="2">Purine metabolism; IMP biosynthesis via de novo pathway; 5-amino-1-(5-phospho-D-ribosyl)imidazole from N(2)-formyl-N(1)-(5-phospho-D-ribosyl)glycinamide: step 1/2.</text>
</comment>
<evidence type="ECO:0000313" key="23">
    <source>
        <dbReference type="EMBL" id="CAG8643929.1"/>
    </source>
</evidence>
<comment type="function">
    <text evidence="16">Phosphoribosylformylglycinamidine synthase involved in the purines biosynthetic pathway. Catalyzes the ATP-dependent conversion of formylglycinamide ribonucleotide (FGAR) and glutamine to yield formylglycinamidine ribonucleotide (FGAM) and glutamate.</text>
</comment>
<dbReference type="Gene3D" id="1.10.8.750">
    <property type="entry name" value="Phosphoribosylformylglycinamidine synthase, linker domain"/>
    <property type="match status" value="1"/>
</dbReference>
<keyword evidence="5" id="KW-0963">Cytoplasm</keyword>
<keyword evidence="8" id="KW-0547">Nucleotide-binding</keyword>
<evidence type="ECO:0000256" key="8">
    <source>
        <dbReference type="ARBA" id="ARBA00022741"/>
    </source>
</evidence>
<dbReference type="GO" id="GO:0046872">
    <property type="term" value="F:metal ion binding"/>
    <property type="evidence" value="ECO:0007669"/>
    <property type="project" value="UniProtKB-KW"/>
</dbReference>
<dbReference type="CDD" id="cd02204">
    <property type="entry name" value="PurL_repeat2"/>
    <property type="match status" value="1"/>
</dbReference>
<dbReference type="PANTHER" id="PTHR10099">
    <property type="entry name" value="PHOSPHORIBOSYLFORMYLGLYCINAMIDINE SYNTHASE"/>
    <property type="match status" value="1"/>
</dbReference>
<proteinExistence type="inferred from homology"/>
<dbReference type="Gene3D" id="3.40.50.880">
    <property type="match status" value="1"/>
</dbReference>
<dbReference type="Proteomes" id="UP000789342">
    <property type="component" value="Unassembled WGS sequence"/>
</dbReference>
<dbReference type="InterPro" id="IPR040707">
    <property type="entry name" value="FGAR-AT_N"/>
</dbReference>
<dbReference type="InterPro" id="IPR041609">
    <property type="entry name" value="PurL_linker"/>
</dbReference>
<dbReference type="SUPFAM" id="SSF82697">
    <property type="entry name" value="PurS-like"/>
    <property type="match status" value="1"/>
</dbReference>
<evidence type="ECO:0000256" key="4">
    <source>
        <dbReference type="ARBA" id="ARBA00012747"/>
    </source>
</evidence>
<keyword evidence="24" id="KW-1185">Reference proteome</keyword>
<evidence type="ECO:0000256" key="5">
    <source>
        <dbReference type="ARBA" id="ARBA00022490"/>
    </source>
</evidence>
<keyword evidence="9" id="KW-0658">Purine biosynthesis</keyword>
<dbReference type="Pfam" id="PF22689">
    <property type="entry name" value="FGAR-AT_PurM_N-like"/>
    <property type="match status" value="1"/>
</dbReference>
<evidence type="ECO:0000256" key="12">
    <source>
        <dbReference type="ARBA" id="ARBA00022962"/>
    </source>
</evidence>
<dbReference type="FunFam" id="3.90.650.10:FF:000002">
    <property type="entry name" value="Phosphoribosylformylglycinamidine synthase"/>
    <property type="match status" value="1"/>
</dbReference>
<dbReference type="FunFam" id="3.30.1330.10:FF:000002">
    <property type="entry name" value="Phosphoribosylformylglycinamidine synthase"/>
    <property type="match status" value="1"/>
</dbReference>
<feature type="domain" description="FGAR-AT PurM N-terminal-like" evidence="22">
    <location>
        <begin position="709"/>
        <end position="870"/>
    </location>
</feature>
<dbReference type="SUPFAM" id="SSF55326">
    <property type="entry name" value="PurM N-terminal domain-like"/>
    <property type="match status" value="2"/>
</dbReference>
<dbReference type="NCBIfam" id="TIGR01735">
    <property type="entry name" value="FGAM_synt"/>
    <property type="match status" value="1"/>
</dbReference>
<dbReference type="SUPFAM" id="SSF52317">
    <property type="entry name" value="Class I glutamine amidotransferase-like"/>
    <property type="match status" value="1"/>
</dbReference>
<feature type="domain" description="PurM-like C-terminal" evidence="19">
    <location>
        <begin position="902"/>
        <end position="1028"/>
    </location>
</feature>
<dbReference type="InterPro" id="IPR036604">
    <property type="entry name" value="PurS-like_sf"/>
</dbReference>